<protein>
    <submittedName>
        <fullName evidence="1">Uncharacterized protein</fullName>
    </submittedName>
</protein>
<sequence length="147" mass="15926">MTGCLSTSEAIVELANTQTTTLASECDEQSASFPLDHTLRCPHHIPHSLNLGKTSPTHAICTGKKIPISLPASQAPKLLVQLRGSVKVLDLSDPRSSLASYGAIPIRWVQSRELDSEDELKLTTNMNNNRTLKELAAPDLNSQPLCI</sequence>
<comment type="caution">
    <text evidence="1">The sequence shown here is derived from an EMBL/GenBank/DDBJ whole genome shotgun (WGS) entry which is preliminary data.</text>
</comment>
<dbReference type="AlphaFoldDB" id="A0A8K0DXN9"/>
<evidence type="ECO:0000313" key="1">
    <source>
        <dbReference type="EMBL" id="KAF3436636.1"/>
    </source>
</evidence>
<dbReference type="Proteomes" id="UP000796880">
    <property type="component" value="Unassembled WGS sequence"/>
</dbReference>
<keyword evidence="2" id="KW-1185">Reference proteome</keyword>
<dbReference type="EMBL" id="VOIH02000009">
    <property type="protein sequence ID" value="KAF3436636.1"/>
    <property type="molecule type" value="Genomic_DNA"/>
</dbReference>
<accession>A0A8K0DXN9</accession>
<proteinExistence type="predicted"/>
<organism evidence="1 2">
    <name type="scientific">Rhamnella rubrinervis</name>
    <dbReference type="NCBI Taxonomy" id="2594499"/>
    <lineage>
        <taxon>Eukaryota</taxon>
        <taxon>Viridiplantae</taxon>
        <taxon>Streptophyta</taxon>
        <taxon>Embryophyta</taxon>
        <taxon>Tracheophyta</taxon>
        <taxon>Spermatophyta</taxon>
        <taxon>Magnoliopsida</taxon>
        <taxon>eudicotyledons</taxon>
        <taxon>Gunneridae</taxon>
        <taxon>Pentapetalae</taxon>
        <taxon>rosids</taxon>
        <taxon>fabids</taxon>
        <taxon>Rosales</taxon>
        <taxon>Rhamnaceae</taxon>
        <taxon>rhamnoid group</taxon>
        <taxon>Rhamneae</taxon>
        <taxon>Rhamnella</taxon>
    </lineage>
</organism>
<reference evidence="1" key="1">
    <citation type="submission" date="2020-03" db="EMBL/GenBank/DDBJ databases">
        <title>A high-quality chromosome-level genome assembly of a woody plant with both climbing and erect habits, Rhamnella rubrinervis.</title>
        <authorList>
            <person name="Lu Z."/>
            <person name="Yang Y."/>
            <person name="Zhu X."/>
            <person name="Sun Y."/>
        </authorList>
    </citation>
    <scope>NUCLEOTIDE SEQUENCE</scope>
    <source>
        <strain evidence="1">BYM</strain>
        <tissue evidence="1">Leaf</tissue>
    </source>
</reference>
<gene>
    <name evidence="1" type="ORF">FNV43_RR19382</name>
</gene>
<evidence type="ECO:0000313" key="2">
    <source>
        <dbReference type="Proteomes" id="UP000796880"/>
    </source>
</evidence>
<name>A0A8K0DXN9_9ROSA</name>